<comment type="caution">
    <text evidence="1">The sequence shown here is derived from an EMBL/GenBank/DDBJ whole genome shotgun (WGS) entry which is preliminary data.</text>
</comment>
<organism evidence="1 2">
    <name type="scientific">Symbiodinium pilosum</name>
    <name type="common">Dinoflagellate</name>
    <dbReference type="NCBI Taxonomy" id="2952"/>
    <lineage>
        <taxon>Eukaryota</taxon>
        <taxon>Sar</taxon>
        <taxon>Alveolata</taxon>
        <taxon>Dinophyceae</taxon>
        <taxon>Suessiales</taxon>
        <taxon>Symbiodiniaceae</taxon>
        <taxon>Symbiodinium</taxon>
    </lineage>
</organism>
<dbReference type="Proteomes" id="UP000649617">
    <property type="component" value="Unassembled WGS sequence"/>
</dbReference>
<sequence length="114" mass="12872">MKSGPCFSFALQFSEELGRICPRCGSERAIIPIVYGFPSEPLTAHYRRGSLVLTEVCGFLGPCWACRRCHYEFERYPYSTSSSPTDKVRKYPFLRVCVAADEAIDEDDGIESDD</sequence>
<protein>
    <submittedName>
        <fullName evidence="1">Crt protein</fullName>
    </submittedName>
</protein>
<dbReference type="OrthoDB" id="5204190at2759"/>
<evidence type="ECO:0000313" key="1">
    <source>
        <dbReference type="EMBL" id="CAE7563639.1"/>
    </source>
</evidence>
<name>A0A812UBV7_SYMPI</name>
<evidence type="ECO:0000313" key="2">
    <source>
        <dbReference type="Proteomes" id="UP000649617"/>
    </source>
</evidence>
<reference evidence="1" key="1">
    <citation type="submission" date="2021-02" db="EMBL/GenBank/DDBJ databases">
        <authorList>
            <person name="Dougan E. K."/>
            <person name="Rhodes N."/>
            <person name="Thang M."/>
            <person name="Chan C."/>
        </authorList>
    </citation>
    <scope>NUCLEOTIDE SEQUENCE</scope>
</reference>
<proteinExistence type="predicted"/>
<gene>
    <name evidence="1" type="primary">crt</name>
    <name evidence="1" type="ORF">SPIL2461_LOCUS15092</name>
</gene>
<keyword evidence="2" id="KW-1185">Reference proteome</keyword>
<dbReference type="EMBL" id="CAJNIZ010036113">
    <property type="protein sequence ID" value="CAE7563639.1"/>
    <property type="molecule type" value="Genomic_DNA"/>
</dbReference>
<accession>A0A812UBV7</accession>
<dbReference type="AlphaFoldDB" id="A0A812UBV7"/>